<dbReference type="InterPro" id="IPR001647">
    <property type="entry name" value="HTH_TetR"/>
</dbReference>
<feature type="DNA-binding region" description="H-T-H motif" evidence="2">
    <location>
        <begin position="49"/>
        <end position="68"/>
    </location>
</feature>
<reference evidence="5" key="1">
    <citation type="submission" date="2020-01" db="EMBL/GenBank/DDBJ databases">
        <title>Whole-genome analyses of novel actinobacteria.</title>
        <authorList>
            <person name="Sahin N."/>
        </authorList>
    </citation>
    <scope>NUCLEOTIDE SEQUENCE</scope>
    <source>
        <strain evidence="5">YC537</strain>
    </source>
</reference>
<evidence type="ECO:0000256" key="1">
    <source>
        <dbReference type="ARBA" id="ARBA00023125"/>
    </source>
</evidence>
<evidence type="ECO:0000313" key="5">
    <source>
        <dbReference type="EMBL" id="NBE55965.1"/>
    </source>
</evidence>
<dbReference type="InterPro" id="IPR036271">
    <property type="entry name" value="Tet_transcr_reg_TetR-rel_C_sf"/>
</dbReference>
<gene>
    <name evidence="5" type="ORF">GUY60_31920</name>
</gene>
<evidence type="ECO:0000313" key="6">
    <source>
        <dbReference type="Proteomes" id="UP000598297"/>
    </source>
</evidence>
<dbReference type="SUPFAM" id="SSF48498">
    <property type="entry name" value="Tetracyclin repressor-like, C-terminal domain"/>
    <property type="match status" value="1"/>
</dbReference>
<dbReference type="Pfam" id="PF00440">
    <property type="entry name" value="TetR_N"/>
    <property type="match status" value="1"/>
</dbReference>
<dbReference type="PROSITE" id="PS50977">
    <property type="entry name" value="HTH_TETR_2"/>
    <property type="match status" value="1"/>
</dbReference>
<dbReference type="InterPro" id="IPR009057">
    <property type="entry name" value="Homeodomain-like_sf"/>
</dbReference>
<accession>A0A964V2K1</accession>
<keyword evidence="6" id="KW-1185">Reference proteome</keyword>
<dbReference type="OrthoDB" id="4542604at2"/>
<dbReference type="PANTHER" id="PTHR30055:SF160">
    <property type="entry name" value="TRANSCRIPTIONAL REGULATORY PROTEIN (PROBABLY ASNC-FAMILY)-RELATED"/>
    <property type="match status" value="1"/>
</dbReference>
<dbReference type="PANTHER" id="PTHR30055">
    <property type="entry name" value="HTH-TYPE TRANSCRIPTIONAL REGULATOR RUTR"/>
    <property type="match status" value="1"/>
</dbReference>
<evidence type="ECO:0000259" key="4">
    <source>
        <dbReference type="PROSITE" id="PS50977"/>
    </source>
</evidence>
<evidence type="ECO:0000256" key="2">
    <source>
        <dbReference type="PROSITE-ProRule" id="PRU00335"/>
    </source>
</evidence>
<dbReference type="EMBL" id="JAAAHS010000397">
    <property type="protein sequence ID" value="NBE55965.1"/>
    <property type="molecule type" value="Genomic_DNA"/>
</dbReference>
<dbReference type="AlphaFoldDB" id="A0A964V2K1"/>
<dbReference type="InterPro" id="IPR050109">
    <property type="entry name" value="HTH-type_TetR-like_transc_reg"/>
</dbReference>
<name>A0A964V2K1_9ACTN</name>
<dbReference type="InterPro" id="IPR045823">
    <property type="entry name" value="TetR_C_32"/>
</dbReference>
<dbReference type="Proteomes" id="UP000598297">
    <property type="component" value="Unassembled WGS sequence"/>
</dbReference>
<organism evidence="5 6">
    <name type="scientific">Streptomyces boluensis</name>
    <dbReference type="NCBI Taxonomy" id="1775135"/>
    <lineage>
        <taxon>Bacteria</taxon>
        <taxon>Bacillati</taxon>
        <taxon>Actinomycetota</taxon>
        <taxon>Actinomycetes</taxon>
        <taxon>Kitasatosporales</taxon>
        <taxon>Streptomycetaceae</taxon>
        <taxon>Streptomyces</taxon>
    </lineage>
</organism>
<keyword evidence="1 2" id="KW-0238">DNA-binding</keyword>
<feature type="compositionally biased region" description="Polar residues" evidence="3">
    <location>
        <begin position="243"/>
        <end position="252"/>
    </location>
</feature>
<dbReference type="PRINTS" id="PR00455">
    <property type="entry name" value="HTHTETR"/>
</dbReference>
<proteinExistence type="predicted"/>
<feature type="region of interest" description="Disordered" evidence="3">
    <location>
        <begin position="221"/>
        <end position="252"/>
    </location>
</feature>
<dbReference type="SUPFAM" id="SSF46689">
    <property type="entry name" value="Homeodomain-like"/>
    <property type="match status" value="1"/>
</dbReference>
<dbReference type="GO" id="GO:0000976">
    <property type="term" value="F:transcription cis-regulatory region binding"/>
    <property type="evidence" value="ECO:0007669"/>
    <property type="project" value="TreeGrafter"/>
</dbReference>
<dbReference type="Gene3D" id="1.10.357.10">
    <property type="entry name" value="Tetracycline Repressor, domain 2"/>
    <property type="match status" value="1"/>
</dbReference>
<sequence>MCRVAVKGGEPVRSVDGRKERWRSHRAARREEFVDAALRALAAHGPELRVDQVALAAGVSKPVLYRQFSGKTDLLEAVHERATTLLIERLVPALDSSLAPLAQVRAAVDAFFSVLDQHPNLYWLVNTTIPAGPLREGTGVRAGKALAAATLSQVFAAHLRALGLDTRDAQPLAQAVVGMVHTTAEWWLESRTMSRAEVVDFLTPVAWAAIDGYLGRHGVRLDPHTPVSPDDIPSPRADRPLSRTPQGTQEES</sequence>
<evidence type="ECO:0000256" key="3">
    <source>
        <dbReference type="SAM" id="MobiDB-lite"/>
    </source>
</evidence>
<comment type="caution">
    <text evidence="5">The sequence shown here is derived from an EMBL/GenBank/DDBJ whole genome shotgun (WGS) entry which is preliminary data.</text>
</comment>
<dbReference type="Pfam" id="PF19344">
    <property type="entry name" value="TetR_C_32"/>
    <property type="match status" value="1"/>
</dbReference>
<dbReference type="GO" id="GO:0003700">
    <property type="term" value="F:DNA-binding transcription factor activity"/>
    <property type="evidence" value="ECO:0007669"/>
    <property type="project" value="TreeGrafter"/>
</dbReference>
<protein>
    <submittedName>
        <fullName evidence="5">TetR family transcriptional regulator</fullName>
    </submittedName>
</protein>
<feature type="domain" description="HTH tetR-type" evidence="4">
    <location>
        <begin position="27"/>
        <end position="86"/>
    </location>
</feature>